<dbReference type="Pfam" id="PF26633">
    <property type="entry name" value="DUF8206"/>
    <property type="match status" value="1"/>
</dbReference>
<reference evidence="2" key="1">
    <citation type="submission" date="2021-02" db="EMBL/GenBank/DDBJ databases">
        <authorList>
            <person name="Nowell W R."/>
        </authorList>
    </citation>
    <scope>NUCLEOTIDE SEQUENCE</scope>
</reference>
<organism evidence="2 4">
    <name type="scientific">Didymodactylos carnosus</name>
    <dbReference type="NCBI Taxonomy" id="1234261"/>
    <lineage>
        <taxon>Eukaryota</taxon>
        <taxon>Metazoa</taxon>
        <taxon>Spiralia</taxon>
        <taxon>Gnathifera</taxon>
        <taxon>Rotifera</taxon>
        <taxon>Eurotatoria</taxon>
        <taxon>Bdelloidea</taxon>
        <taxon>Philodinida</taxon>
        <taxon>Philodinidae</taxon>
        <taxon>Didymodactylos</taxon>
    </lineage>
</organism>
<feature type="domain" description="DUF8206" evidence="1">
    <location>
        <begin position="3"/>
        <end position="66"/>
    </location>
</feature>
<gene>
    <name evidence="2" type="ORF">GPM918_LOCUS37437</name>
    <name evidence="3" type="ORF">SRO942_LOCUS38202</name>
</gene>
<dbReference type="Proteomes" id="UP000663829">
    <property type="component" value="Unassembled WGS sequence"/>
</dbReference>
<feature type="non-terminal residue" evidence="2">
    <location>
        <position position="1"/>
    </location>
</feature>
<dbReference type="InterPro" id="IPR058519">
    <property type="entry name" value="DUF8206"/>
</dbReference>
<evidence type="ECO:0000259" key="1">
    <source>
        <dbReference type="Pfam" id="PF26633"/>
    </source>
</evidence>
<keyword evidence="4" id="KW-1185">Reference proteome</keyword>
<name>A0A815UFK5_9BILA</name>
<protein>
    <recommendedName>
        <fullName evidence="1">DUF8206 domain-containing protein</fullName>
    </recommendedName>
</protein>
<dbReference type="EMBL" id="CAJOBC010089210">
    <property type="protein sequence ID" value="CAF4378054.1"/>
    <property type="molecule type" value="Genomic_DNA"/>
</dbReference>
<dbReference type="OrthoDB" id="10004540at2759"/>
<proteinExistence type="predicted"/>
<dbReference type="AlphaFoldDB" id="A0A815UFK5"/>
<sequence length="159" mass="18907">KYIKHDETGKETIHFVSRCHKHCYLENVADEVVNNDALKDCTAMDENGKCTMCGYLWNKHKHITYEINHTLSYVLLREHTDEKENRIFKLKQEQQLVIDICTKLSLFSKKYSIIPYNDDIIEYIRYFILEEQTKQNVGSQNKHIIDGLEQMINDYQTTN</sequence>
<comment type="caution">
    <text evidence="2">The sequence shown here is derived from an EMBL/GenBank/DDBJ whole genome shotgun (WGS) entry which is preliminary data.</text>
</comment>
<evidence type="ECO:0000313" key="3">
    <source>
        <dbReference type="EMBL" id="CAF4378054.1"/>
    </source>
</evidence>
<evidence type="ECO:0000313" key="2">
    <source>
        <dbReference type="EMBL" id="CAF1518369.1"/>
    </source>
</evidence>
<dbReference type="Proteomes" id="UP000681722">
    <property type="component" value="Unassembled WGS sequence"/>
</dbReference>
<dbReference type="EMBL" id="CAJNOQ010023663">
    <property type="protein sequence ID" value="CAF1518369.1"/>
    <property type="molecule type" value="Genomic_DNA"/>
</dbReference>
<accession>A0A815UFK5</accession>
<evidence type="ECO:0000313" key="4">
    <source>
        <dbReference type="Proteomes" id="UP000663829"/>
    </source>
</evidence>